<feature type="compositionally biased region" description="Low complexity" evidence="1">
    <location>
        <begin position="84"/>
        <end position="98"/>
    </location>
</feature>
<accession>A0A0D7BEJ1</accession>
<feature type="compositionally biased region" description="Pro residues" evidence="1">
    <location>
        <begin position="133"/>
        <end position="142"/>
    </location>
</feature>
<protein>
    <submittedName>
        <fullName evidence="2">Uncharacterized protein</fullName>
    </submittedName>
</protein>
<gene>
    <name evidence="2" type="ORF">CYLTODRAFT_410731</name>
</gene>
<organism evidence="2 3">
    <name type="scientific">Cylindrobasidium torrendii FP15055 ss-10</name>
    <dbReference type="NCBI Taxonomy" id="1314674"/>
    <lineage>
        <taxon>Eukaryota</taxon>
        <taxon>Fungi</taxon>
        <taxon>Dikarya</taxon>
        <taxon>Basidiomycota</taxon>
        <taxon>Agaricomycotina</taxon>
        <taxon>Agaricomycetes</taxon>
        <taxon>Agaricomycetidae</taxon>
        <taxon>Agaricales</taxon>
        <taxon>Marasmiineae</taxon>
        <taxon>Physalacriaceae</taxon>
        <taxon>Cylindrobasidium</taxon>
    </lineage>
</organism>
<evidence type="ECO:0000256" key="1">
    <source>
        <dbReference type="SAM" id="MobiDB-lite"/>
    </source>
</evidence>
<dbReference type="AlphaFoldDB" id="A0A0D7BEJ1"/>
<feature type="compositionally biased region" description="Polar residues" evidence="1">
    <location>
        <begin position="72"/>
        <end position="83"/>
    </location>
</feature>
<dbReference type="EMBL" id="KN880512">
    <property type="protein sequence ID" value="KIY68011.1"/>
    <property type="molecule type" value="Genomic_DNA"/>
</dbReference>
<evidence type="ECO:0000313" key="2">
    <source>
        <dbReference type="EMBL" id="KIY68011.1"/>
    </source>
</evidence>
<feature type="region of interest" description="Disordered" evidence="1">
    <location>
        <begin position="64"/>
        <end position="142"/>
    </location>
</feature>
<dbReference type="Proteomes" id="UP000054007">
    <property type="component" value="Unassembled WGS sequence"/>
</dbReference>
<proteinExistence type="predicted"/>
<feature type="compositionally biased region" description="Polar residues" evidence="1">
    <location>
        <begin position="1"/>
        <end position="20"/>
    </location>
</feature>
<name>A0A0D7BEJ1_9AGAR</name>
<keyword evidence="3" id="KW-1185">Reference proteome</keyword>
<evidence type="ECO:0000313" key="3">
    <source>
        <dbReference type="Proteomes" id="UP000054007"/>
    </source>
</evidence>
<feature type="compositionally biased region" description="Basic residues" evidence="1">
    <location>
        <begin position="103"/>
        <end position="117"/>
    </location>
</feature>
<feature type="region of interest" description="Disordered" evidence="1">
    <location>
        <begin position="1"/>
        <end position="51"/>
    </location>
</feature>
<sequence>MNPSQTTRGYVSSTTGQPTTHDIHRTSNILPRKKSNAQFDRSVDAMAAPPVPLNVQLNRVVEYGKDVRPSSHKTVGTVSTGQQPGSNSSGKSSGNPPESDARLKKKPSCAKLLKKKSSQFLDKVKAAASGQTPPLPNTTPRK</sequence>
<reference evidence="2 3" key="1">
    <citation type="journal article" date="2015" name="Fungal Genet. Biol.">
        <title>Evolution of novel wood decay mechanisms in Agaricales revealed by the genome sequences of Fistulina hepatica and Cylindrobasidium torrendii.</title>
        <authorList>
            <person name="Floudas D."/>
            <person name="Held B.W."/>
            <person name="Riley R."/>
            <person name="Nagy L.G."/>
            <person name="Koehler G."/>
            <person name="Ransdell A.S."/>
            <person name="Younus H."/>
            <person name="Chow J."/>
            <person name="Chiniquy J."/>
            <person name="Lipzen A."/>
            <person name="Tritt A."/>
            <person name="Sun H."/>
            <person name="Haridas S."/>
            <person name="LaButti K."/>
            <person name="Ohm R.A."/>
            <person name="Kues U."/>
            <person name="Blanchette R.A."/>
            <person name="Grigoriev I.V."/>
            <person name="Minto R.E."/>
            <person name="Hibbett D.S."/>
        </authorList>
    </citation>
    <scope>NUCLEOTIDE SEQUENCE [LARGE SCALE GENOMIC DNA]</scope>
    <source>
        <strain evidence="2 3">FP15055 ss-10</strain>
    </source>
</reference>